<reference evidence="3 4" key="1">
    <citation type="submission" date="2017-12" db="EMBL/GenBank/DDBJ databases">
        <title>Sequencing, de novo assembly and annotation of complete genome of a new Thraustochytrid species, strain FCC1311.</title>
        <authorList>
            <person name="Sedici K."/>
            <person name="Godart F."/>
            <person name="Aiese Cigliano R."/>
            <person name="Sanseverino W."/>
            <person name="Barakat M."/>
            <person name="Ortet P."/>
            <person name="Marechal E."/>
            <person name="Cagnac O."/>
            <person name="Amato A."/>
        </authorList>
    </citation>
    <scope>NUCLEOTIDE SEQUENCE [LARGE SCALE GENOMIC DNA]</scope>
</reference>
<evidence type="ECO:0000313" key="3">
    <source>
        <dbReference type="EMBL" id="GBG29824.1"/>
    </source>
</evidence>
<dbReference type="EMBL" id="BEYU01000067">
    <property type="protein sequence ID" value="GBG29824.1"/>
    <property type="molecule type" value="Genomic_DNA"/>
</dbReference>
<organism evidence="3 4">
    <name type="scientific">Hondaea fermentalgiana</name>
    <dbReference type="NCBI Taxonomy" id="2315210"/>
    <lineage>
        <taxon>Eukaryota</taxon>
        <taxon>Sar</taxon>
        <taxon>Stramenopiles</taxon>
        <taxon>Bigyra</taxon>
        <taxon>Labyrinthulomycetes</taxon>
        <taxon>Thraustochytrida</taxon>
        <taxon>Thraustochytriidae</taxon>
        <taxon>Hondaea</taxon>
    </lineage>
</organism>
<evidence type="ECO:0000256" key="1">
    <source>
        <dbReference type="SAM" id="MobiDB-lite"/>
    </source>
</evidence>
<evidence type="ECO:0000313" key="4">
    <source>
        <dbReference type="Proteomes" id="UP000241890"/>
    </source>
</evidence>
<sequence length="134" mass="14520">MGKMSRRLLLAAMLFLSVLVALAAASAAESVTAQAGEQVLGKDTGSNANENGEVLTLPGAASSDEGPVPKLEVGGKLIFDTLGPIIINSDGTTRRITNWDKLTEYERELTLRKIRQRNNERREKLEVDTAPKEL</sequence>
<proteinExistence type="predicted"/>
<gene>
    <name evidence="3" type="ORF">FCC1311_060442</name>
</gene>
<keyword evidence="2" id="KW-0732">Signal</keyword>
<protein>
    <submittedName>
        <fullName evidence="3">Uncharacterized protein</fullName>
    </submittedName>
</protein>
<dbReference type="PANTHER" id="PTHR39474">
    <property type="entry name" value="UNNAMED PRODUCT"/>
    <property type="match status" value="1"/>
</dbReference>
<comment type="caution">
    <text evidence="3">The sequence shown here is derived from an EMBL/GenBank/DDBJ whole genome shotgun (WGS) entry which is preliminary data.</text>
</comment>
<accession>A0A2R5GPL9</accession>
<keyword evidence="4" id="KW-1185">Reference proteome</keyword>
<feature type="chain" id="PRO_5015309970" evidence="2">
    <location>
        <begin position="29"/>
        <end position="134"/>
    </location>
</feature>
<dbReference type="AlphaFoldDB" id="A0A2R5GPL9"/>
<evidence type="ECO:0000256" key="2">
    <source>
        <dbReference type="SAM" id="SignalP"/>
    </source>
</evidence>
<dbReference type="PANTHER" id="PTHR39474:SF1">
    <property type="entry name" value="FUNGAL SPECIFIC TRANSCRIPTION FACTOR"/>
    <property type="match status" value="1"/>
</dbReference>
<name>A0A2R5GPL9_9STRA</name>
<dbReference type="InParanoid" id="A0A2R5GPL9"/>
<dbReference type="OrthoDB" id="4590138at2759"/>
<feature type="signal peptide" evidence="2">
    <location>
        <begin position="1"/>
        <end position="28"/>
    </location>
</feature>
<dbReference type="Proteomes" id="UP000241890">
    <property type="component" value="Unassembled WGS sequence"/>
</dbReference>
<dbReference type="PROSITE" id="PS51318">
    <property type="entry name" value="TAT"/>
    <property type="match status" value="1"/>
</dbReference>
<dbReference type="InterPro" id="IPR006311">
    <property type="entry name" value="TAT_signal"/>
</dbReference>
<feature type="region of interest" description="Disordered" evidence="1">
    <location>
        <begin position="37"/>
        <end position="68"/>
    </location>
</feature>